<proteinExistence type="predicted"/>
<dbReference type="AlphaFoldDB" id="K0TJU3"/>
<dbReference type="EMBL" id="AGNL01000178">
    <property type="protein sequence ID" value="EJK77955.1"/>
    <property type="molecule type" value="Genomic_DNA"/>
</dbReference>
<evidence type="ECO:0000259" key="1">
    <source>
        <dbReference type="PROSITE" id="PS00028"/>
    </source>
</evidence>
<protein>
    <recommendedName>
        <fullName evidence="1">C2H2-type domain-containing protein</fullName>
    </recommendedName>
</protein>
<dbReference type="eggNOG" id="ENOG502ST6P">
    <property type="taxonomic scope" value="Eukaryota"/>
</dbReference>
<gene>
    <name evidence="2" type="ORF">THAOC_00176</name>
</gene>
<sequence>MEKPQGDLRSLTCGLEMSAKSLPSYLESQHGIYRSRVIDRDLVLDDRESITYAARQSPSGAWDCPVPECPGSMQTPWNLQRHFRDRHPLDLVNIPDEGVLPRCPRCDMQTYFANSPNHELSKLCRPICRRSCKCPCFGGVGVSSRHTVRPLSGWRFSSVSVASWRWTIMICMRSDIISKRLEGSGRGFRSFCVGRIFRPGFVGCCFYKSVIQSVILLYGSETWSLSDSSMSRLEGFHFLAGRYVSVSGRTHRRMTDVYEEVGLFPIRLCIEVRRQTVAAYIVNRPIFDRCLDEERPREAPVTTSFGGSNPLI</sequence>
<keyword evidence="3" id="KW-1185">Reference proteome</keyword>
<feature type="domain" description="C2H2-type" evidence="1">
    <location>
        <begin position="64"/>
        <end position="87"/>
    </location>
</feature>
<organism evidence="2 3">
    <name type="scientific">Thalassiosira oceanica</name>
    <name type="common">Marine diatom</name>
    <dbReference type="NCBI Taxonomy" id="159749"/>
    <lineage>
        <taxon>Eukaryota</taxon>
        <taxon>Sar</taxon>
        <taxon>Stramenopiles</taxon>
        <taxon>Ochrophyta</taxon>
        <taxon>Bacillariophyta</taxon>
        <taxon>Coscinodiscophyceae</taxon>
        <taxon>Thalassiosirophycidae</taxon>
        <taxon>Thalassiosirales</taxon>
        <taxon>Thalassiosiraceae</taxon>
        <taxon>Thalassiosira</taxon>
    </lineage>
</organism>
<comment type="caution">
    <text evidence="2">The sequence shown here is derived from an EMBL/GenBank/DDBJ whole genome shotgun (WGS) entry which is preliminary data.</text>
</comment>
<dbReference type="OrthoDB" id="768353at2759"/>
<dbReference type="PROSITE" id="PS00028">
    <property type="entry name" value="ZINC_FINGER_C2H2_1"/>
    <property type="match status" value="1"/>
</dbReference>
<dbReference type="InterPro" id="IPR013087">
    <property type="entry name" value="Znf_C2H2_type"/>
</dbReference>
<dbReference type="Proteomes" id="UP000266841">
    <property type="component" value="Unassembled WGS sequence"/>
</dbReference>
<evidence type="ECO:0000313" key="2">
    <source>
        <dbReference type="EMBL" id="EJK77955.1"/>
    </source>
</evidence>
<name>K0TJU3_THAOC</name>
<evidence type="ECO:0000313" key="3">
    <source>
        <dbReference type="Proteomes" id="UP000266841"/>
    </source>
</evidence>
<accession>K0TJU3</accession>
<reference evidence="2 3" key="1">
    <citation type="journal article" date="2012" name="Genome Biol.">
        <title>Genome and low-iron response of an oceanic diatom adapted to chronic iron limitation.</title>
        <authorList>
            <person name="Lommer M."/>
            <person name="Specht M."/>
            <person name="Roy A.S."/>
            <person name="Kraemer L."/>
            <person name="Andreson R."/>
            <person name="Gutowska M.A."/>
            <person name="Wolf J."/>
            <person name="Bergner S.V."/>
            <person name="Schilhabel M.B."/>
            <person name="Klostermeier U.C."/>
            <person name="Beiko R.G."/>
            <person name="Rosenstiel P."/>
            <person name="Hippler M."/>
            <person name="Laroche J."/>
        </authorList>
    </citation>
    <scope>NUCLEOTIDE SEQUENCE [LARGE SCALE GENOMIC DNA]</scope>
    <source>
        <strain evidence="2 3">CCMP1005</strain>
    </source>
</reference>